<evidence type="ECO:0000256" key="6">
    <source>
        <dbReference type="SAM" id="Phobius"/>
    </source>
</evidence>
<dbReference type="InterPro" id="IPR003339">
    <property type="entry name" value="ABC/ECF_trnsptr_transmembrane"/>
</dbReference>
<feature type="transmembrane region" description="Helical" evidence="6">
    <location>
        <begin position="20"/>
        <end position="52"/>
    </location>
</feature>
<feature type="transmembrane region" description="Helical" evidence="6">
    <location>
        <begin position="218"/>
        <end position="236"/>
    </location>
</feature>
<comment type="subcellular location">
    <subcellularLocation>
        <location evidence="1">Membrane</location>
        <topology evidence="1">Multi-pass membrane protein</topology>
    </subcellularLocation>
</comment>
<dbReference type="Proteomes" id="UP000295718">
    <property type="component" value="Unassembled WGS sequence"/>
</dbReference>
<evidence type="ECO:0000256" key="2">
    <source>
        <dbReference type="ARBA" id="ARBA00022475"/>
    </source>
</evidence>
<reference evidence="7 8" key="1">
    <citation type="submission" date="2019-03" db="EMBL/GenBank/DDBJ databases">
        <title>Genomic Encyclopedia of Type Strains, Phase IV (KMG-IV): sequencing the most valuable type-strain genomes for metagenomic binning, comparative biology and taxonomic classification.</title>
        <authorList>
            <person name="Goeker M."/>
        </authorList>
    </citation>
    <scope>NUCLEOTIDE SEQUENCE [LARGE SCALE GENOMIC DNA]</scope>
    <source>
        <strain evidence="7 8">DSM 100556</strain>
    </source>
</reference>
<evidence type="ECO:0000313" key="8">
    <source>
        <dbReference type="Proteomes" id="UP000295718"/>
    </source>
</evidence>
<dbReference type="EMBL" id="SLUO01000015">
    <property type="protein sequence ID" value="TCL55380.1"/>
    <property type="molecule type" value="Genomic_DNA"/>
</dbReference>
<evidence type="ECO:0000313" key="7">
    <source>
        <dbReference type="EMBL" id="TCL55380.1"/>
    </source>
</evidence>
<accession>A0A4R1QX82</accession>
<sequence length="237" mass="26319">METAIVFQRHSIHLDPRTKFLLLFTVGGVIFANISRETEIIIFSVLSILTIFEHQYRTFLRFGSVFAIMMLVDIFVAPHLSGALGAAVLTLVRIPRLLIPICLSSTLLIRTTTVSEFIAAFQKIHVSEKLIIPFSVMFRFIPTVKEEWCSISNAMRFRGIGVSALNMLTRPMETLEYVMVPLLMSTATISGELAAASLSRGLDSDIRRSCITQVKLGLADYIVILGAVVLVAETVVR</sequence>
<dbReference type="AlphaFoldDB" id="A0A4R1QX82"/>
<dbReference type="PANTHER" id="PTHR34857">
    <property type="entry name" value="SLL0384 PROTEIN"/>
    <property type="match status" value="1"/>
</dbReference>
<name>A0A4R1QX82_9FIRM</name>
<keyword evidence="2" id="KW-1003">Cell membrane</keyword>
<dbReference type="PANTHER" id="PTHR34857:SF2">
    <property type="entry name" value="SLL0384 PROTEIN"/>
    <property type="match status" value="1"/>
</dbReference>
<keyword evidence="8" id="KW-1185">Reference proteome</keyword>
<keyword evidence="5 6" id="KW-0472">Membrane</keyword>
<organism evidence="7 8">
    <name type="scientific">Kineothrix alysoides</name>
    <dbReference type="NCBI Taxonomy" id="1469948"/>
    <lineage>
        <taxon>Bacteria</taxon>
        <taxon>Bacillati</taxon>
        <taxon>Bacillota</taxon>
        <taxon>Clostridia</taxon>
        <taxon>Lachnospirales</taxon>
        <taxon>Lachnospiraceae</taxon>
        <taxon>Kineothrix</taxon>
    </lineage>
</organism>
<dbReference type="GO" id="GO:0005886">
    <property type="term" value="C:plasma membrane"/>
    <property type="evidence" value="ECO:0007669"/>
    <property type="project" value="UniProtKB-ARBA"/>
</dbReference>
<dbReference type="InterPro" id="IPR051611">
    <property type="entry name" value="ECF_transporter_component"/>
</dbReference>
<proteinExistence type="predicted"/>
<dbReference type="RefSeq" id="WP_031392738.1">
    <property type="nucleotide sequence ID" value="NZ_JPNB01000003.1"/>
</dbReference>
<evidence type="ECO:0000256" key="4">
    <source>
        <dbReference type="ARBA" id="ARBA00022989"/>
    </source>
</evidence>
<dbReference type="Pfam" id="PF02361">
    <property type="entry name" value="CbiQ"/>
    <property type="match status" value="1"/>
</dbReference>
<keyword evidence="4 6" id="KW-1133">Transmembrane helix</keyword>
<evidence type="ECO:0000256" key="1">
    <source>
        <dbReference type="ARBA" id="ARBA00004141"/>
    </source>
</evidence>
<evidence type="ECO:0000256" key="3">
    <source>
        <dbReference type="ARBA" id="ARBA00022692"/>
    </source>
</evidence>
<evidence type="ECO:0000256" key="5">
    <source>
        <dbReference type="ARBA" id="ARBA00023136"/>
    </source>
</evidence>
<dbReference type="STRING" id="1469948.GCA_000732725_04120"/>
<gene>
    <name evidence="7" type="ORF">EDD76_11512</name>
</gene>
<keyword evidence="3 6" id="KW-0812">Transmembrane</keyword>
<dbReference type="CDD" id="cd16914">
    <property type="entry name" value="EcfT"/>
    <property type="match status" value="1"/>
</dbReference>
<comment type="caution">
    <text evidence="7">The sequence shown here is derived from an EMBL/GenBank/DDBJ whole genome shotgun (WGS) entry which is preliminary data.</text>
</comment>
<protein>
    <submittedName>
        <fullName evidence="7">Energy-coupling factor transport system permease protein</fullName>
    </submittedName>
</protein>
<dbReference type="OrthoDB" id="3730291at2"/>